<dbReference type="OrthoDB" id="8985337at2"/>
<feature type="domain" description="FAD/NAD(P)-binding" evidence="5">
    <location>
        <begin position="391"/>
        <end position="640"/>
    </location>
</feature>
<reference evidence="6 7" key="1">
    <citation type="submission" date="2015-11" db="EMBL/GenBank/DDBJ databases">
        <title>Exploring the genomic traits of fungus-feeding bacterial genus Collimonas.</title>
        <authorList>
            <person name="Song C."/>
            <person name="Schmidt R."/>
            <person name="de Jager V."/>
            <person name="Krzyzanowska D."/>
            <person name="Jongedijk E."/>
            <person name="Cankar K."/>
            <person name="Beekwilder J."/>
            <person name="van Veen A."/>
            <person name="de Boer W."/>
            <person name="van Veen J.A."/>
            <person name="Garbeva P."/>
        </authorList>
    </citation>
    <scope>NUCLEOTIDE SEQUENCE [LARGE SCALE GENOMIC DNA]</scope>
    <source>
        <strain evidence="6 7">Ter6</strain>
    </source>
</reference>
<dbReference type="SUPFAM" id="SSF51395">
    <property type="entry name" value="FMN-linked oxidoreductases"/>
    <property type="match status" value="1"/>
</dbReference>
<evidence type="ECO:0000256" key="3">
    <source>
        <dbReference type="ARBA" id="ARBA00023002"/>
    </source>
</evidence>
<accession>A0A127PFH7</accession>
<dbReference type="SUPFAM" id="SSF51905">
    <property type="entry name" value="FAD/NAD(P)-binding domain"/>
    <property type="match status" value="1"/>
</dbReference>
<comment type="similarity">
    <text evidence="1">In the N-terminal section; belongs to the NADH:flavin oxidoreductase/NADH oxidase family.</text>
</comment>
<feature type="domain" description="NADH:flavin oxidoreductase/NADH oxidase N-terminal" evidence="4">
    <location>
        <begin position="6"/>
        <end position="344"/>
    </location>
</feature>
<dbReference type="InterPro" id="IPR051799">
    <property type="entry name" value="NADH_flavin_oxidoreductase"/>
</dbReference>
<dbReference type="Gene3D" id="3.40.50.720">
    <property type="entry name" value="NAD(P)-binding Rossmann-like Domain"/>
    <property type="match status" value="1"/>
</dbReference>
<dbReference type="Gene3D" id="3.50.50.60">
    <property type="entry name" value="FAD/NAD(P)-binding domain"/>
    <property type="match status" value="1"/>
</dbReference>
<dbReference type="Pfam" id="PF07992">
    <property type="entry name" value="Pyr_redox_2"/>
    <property type="match status" value="1"/>
</dbReference>
<dbReference type="RefSeq" id="WP_061541041.1">
    <property type="nucleotide sequence ID" value="NZ_CP013232.1"/>
</dbReference>
<sequence length="687" mass="75333">MRYPTLFSPLTLNQVTLRNRVVSTAHAEVYAEAGGLPGERYIRYYEEKAKGGLGLAICGGSSTVSIDSPQGWWKSVNLTTDKVIEPLSRLAEAMHRHGAKIMIQATHMGRRTAWHGENWPHLVSPSGIREPVHRGNAKIIEIEEIRRIVSDFAAAAKRVKQAGMDGIEISAAHQQLIDQFWSPRVNQRTDEYGGSLENRMRFGIEVLTAVRETVGSDFCVGLRMCGDEFHEDGVDHETAKEIAQAMSASGLIDFLSVVGSGADTHNTLANCMPPMALPPEPFVHLAAGIKAVSKVPVMHAQSIRDAGQAERILSSGMVDLVGMTRAQIADPHMVIKIRDGREDEIKQCVGANYCIDRQYNGLDVLCVQNAATSREQSMPHQIARSRGPKRKVVVVGAGPAGLEAARVARERGHDVVLFERSEAVGGQINLAAKAPQREQMAGIVRWFDMETKRLGVDRRLGVNADEAMIMAEQPDIVVLATGGSNYTSQVAAWGIAEGLSVSSWDILQGRVVPGKNVLVYDGISTHAGFGVADFLASRGSLVEIVTPDVKIADDTGGTTFPIFYRRLYAQGVIPTPNYWLDRVYAEGDKKVAVLRNEYTEVQEERVVDQVVIENGILPNDHLYWSLKPQSLNRGQTDVNKLFAAEPQPALAETLGDGRFLLFRVGDCISMHNIHAAIYDSLRLCKDF</sequence>
<dbReference type="PANTHER" id="PTHR43656:SF2">
    <property type="entry name" value="BINDING OXIDOREDUCTASE, PUTATIVE (AFU_ORTHOLOGUE AFUA_2G08260)-RELATED"/>
    <property type="match status" value="1"/>
</dbReference>
<dbReference type="CDD" id="cd04734">
    <property type="entry name" value="OYE_like_3_FMN"/>
    <property type="match status" value="1"/>
</dbReference>
<name>A0A127PFH7_9BURK</name>
<evidence type="ECO:0000313" key="7">
    <source>
        <dbReference type="Proteomes" id="UP000072421"/>
    </source>
</evidence>
<evidence type="ECO:0000256" key="2">
    <source>
        <dbReference type="ARBA" id="ARBA00022630"/>
    </source>
</evidence>
<dbReference type="InterPro" id="IPR023753">
    <property type="entry name" value="FAD/NAD-binding_dom"/>
</dbReference>
<evidence type="ECO:0000256" key="1">
    <source>
        <dbReference type="ARBA" id="ARBA00011048"/>
    </source>
</evidence>
<dbReference type="Gene3D" id="3.20.20.70">
    <property type="entry name" value="Aldolase class I"/>
    <property type="match status" value="1"/>
</dbReference>
<dbReference type="GO" id="GO:0016491">
    <property type="term" value="F:oxidoreductase activity"/>
    <property type="evidence" value="ECO:0007669"/>
    <property type="project" value="UniProtKB-KW"/>
</dbReference>
<keyword evidence="3" id="KW-0560">Oxidoreductase</keyword>
<evidence type="ECO:0000259" key="4">
    <source>
        <dbReference type="Pfam" id="PF00724"/>
    </source>
</evidence>
<gene>
    <name evidence="6" type="ORF">CFter6_3855</name>
</gene>
<proteinExistence type="inferred from homology"/>
<dbReference type="PANTHER" id="PTHR43656">
    <property type="entry name" value="BINDING OXIDOREDUCTASE, PUTATIVE (AFU_ORTHOLOGUE AFUA_2G08260)-RELATED"/>
    <property type="match status" value="1"/>
</dbReference>
<dbReference type="Pfam" id="PF00724">
    <property type="entry name" value="Oxidored_FMN"/>
    <property type="match status" value="1"/>
</dbReference>
<dbReference type="InterPro" id="IPR001155">
    <property type="entry name" value="OxRdtase_FMN_N"/>
</dbReference>
<dbReference type="GO" id="GO:0010181">
    <property type="term" value="F:FMN binding"/>
    <property type="evidence" value="ECO:0007669"/>
    <property type="project" value="InterPro"/>
</dbReference>
<keyword evidence="2" id="KW-0285">Flavoprotein</keyword>
<protein>
    <submittedName>
        <fullName evidence="6">NADH:flavin oxidoreductase / NADH oxidase family protein</fullName>
    </submittedName>
</protein>
<dbReference type="InterPro" id="IPR036188">
    <property type="entry name" value="FAD/NAD-bd_sf"/>
</dbReference>
<evidence type="ECO:0000313" key="6">
    <source>
        <dbReference type="EMBL" id="AMO96475.1"/>
    </source>
</evidence>
<dbReference type="Proteomes" id="UP000072421">
    <property type="component" value="Chromosome"/>
</dbReference>
<dbReference type="InterPro" id="IPR013785">
    <property type="entry name" value="Aldolase_TIM"/>
</dbReference>
<dbReference type="PRINTS" id="PR00419">
    <property type="entry name" value="ADXRDTASE"/>
</dbReference>
<dbReference type="AlphaFoldDB" id="A0A127PFH7"/>
<dbReference type="PATRIC" id="fig|158899.10.peg.3826"/>
<evidence type="ECO:0000259" key="5">
    <source>
        <dbReference type="Pfam" id="PF07992"/>
    </source>
</evidence>
<organism evidence="6">
    <name type="scientific">Collimonas fungivorans</name>
    <dbReference type="NCBI Taxonomy" id="158899"/>
    <lineage>
        <taxon>Bacteria</taxon>
        <taxon>Pseudomonadati</taxon>
        <taxon>Pseudomonadota</taxon>
        <taxon>Betaproteobacteria</taxon>
        <taxon>Burkholderiales</taxon>
        <taxon>Oxalobacteraceae</taxon>
        <taxon>Collimonas</taxon>
    </lineage>
</organism>
<dbReference type="EMBL" id="CP013232">
    <property type="protein sequence ID" value="AMO96475.1"/>
    <property type="molecule type" value="Genomic_DNA"/>
</dbReference>